<dbReference type="GO" id="GO:0043190">
    <property type="term" value="C:ATP-binding cassette (ABC) transporter complex"/>
    <property type="evidence" value="ECO:0007669"/>
    <property type="project" value="InterPro"/>
</dbReference>
<dbReference type="STRING" id="888816.HMPREF9389_1891"/>
<gene>
    <name evidence="12" type="primary">glnP</name>
    <name evidence="12" type="ORF">HMPREF9389_1891</name>
</gene>
<feature type="compositionally biased region" description="Polar residues" evidence="9">
    <location>
        <begin position="255"/>
        <end position="269"/>
    </location>
</feature>
<dbReference type="SMART" id="SM00079">
    <property type="entry name" value="PBPe"/>
    <property type="match status" value="1"/>
</dbReference>
<name>F3UST3_STRSA</name>
<dbReference type="PANTHER" id="PTHR35936:SF38">
    <property type="entry name" value="GLUTAMINE-BINDING PERIPLASMIC PROTEIN"/>
    <property type="match status" value="1"/>
</dbReference>
<reference evidence="12 13" key="1">
    <citation type="submission" date="2011-03" db="EMBL/GenBank/DDBJ databases">
        <authorList>
            <person name="Muzny D."/>
            <person name="Qin X."/>
            <person name="Deng J."/>
            <person name="Jiang H."/>
            <person name="Liu Y."/>
            <person name="Qu J."/>
            <person name="Song X.-Z."/>
            <person name="Zhang L."/>
            <person name="Thornton R."/>
            <person name="Coyle M."/>
            <person name="Francisco L."/>
            <person name="Jackson L."/>
            <person name="Javaid M."/>
            <person name="Korchina V."/>
            <person name="Kovar C."/>
            <person name="Mata R."/>
            <person name="Mathew T."/>
            <person name="Ngo R."/>
            <person name="Nguyen L."/>
            <person name="Nguyen N."/>
            <person name="Okwuonu G."/>
            <person name="Ongeri F."/>
            <person name="Pham C."/>
            <person name="Simmons D."/>
            <person name="Wilczek-Boney K."/>
            <person name="Hale W."/>
            <person name="Jakkamsetti A."/>
            <person name="Pham P."/>
            <person name="Ruth R."/>
            <person name="San Lucas F."/>
            <person name="Warren J."/>
            <person name="Zhang J."/>
            <person name="Zhao Z."/>
            <person name="Zhou C."/>
            <person name="Zhu D."/>
            <person name="Lee S."/>
            <person name="Bess C."/>
            <person name="Blankenburg K."/>
            <person name="Forbes L."/>
            <person name="Fu Q."/>
            <person name="Gubbala S."/>
            <person name="Hirani K."/>
            <person name="Jayaseelan J.C."/>
            <person name="Lara F."/>
            <person name="Munidasa M."/>
            <person name="Palculict T."/>
            <person name="Patil S."/>
            <person name="Pu L.-L."/>
            <person name="Saada N."/>
            <person name="Tang L."/>
            <person name="Weissenberger G."/>
            <person name="Zhu Y."/>
            <person name="Hemphill L."/>
            <person name="Shang Y."/>
            <person name="Youmans B."/>
            <person name="Ayvaz T."/>
            <person name="Ross M."/>
            <person name="Santibanez J."/>
            <person name="Aqrawi P."/>
            <person name="Gross S."/>
            <person name="Joshi V."/>
            <person name="Fowler G."/>
            <person name="Nazareth L."/>
            <person name="Reid J."/>
            <person name="Worley K."/>
            <person name="Petrosino J."/>
            <person name="Highlander S."/>
            <person name="Gibbs R."/>
        </authorList>
    </citation>
    <scope>NUCLEOTIDE SEQUENCE [LARGE SCALE GENOMIC DNA]</scope>
    <source>
        <strain evidence="12 13">SK355</strain>
    </source>
</reference>
<dbReference type="SUPFAM" id="SSF161098">
    <property type="entry name" value="MetI-like"/>
    <property type="match status" value="1"/>
</dbReference>
<dbReference type="InterPro" id="IPR001638">
    <property type="entry name" value="Solute-binding_3/MltF_N"/>
</dbReference>
<dbReference type="eggNOG" id="COG0765">
    <property type="taxonomic scope" value="Bacteria"/>
</dbReference>
<feature type="transmembrane region" description="Helical" evidence="8">
    <location>
        <begin position="564"/>
        <end position="585"/>
    </location>
</feature>
<dbReference type="GO" id="GO:0015276">
    <property type="term" value="F:ligand-gated monoatomic ion channel activity"/>
    <property type="evidence" value="ECO:0007669"/>
    <property type="project" value="InterPro"/>
</dbReference>
<feature type="transmembrane region" description="Helical" evidence="8">
    <location>
        <begin position="526"/>
        <end position="552"/>
    </location>
</feature>
<comment type="subcellular location">
    <subcellularLocation>
        <location evidence="1 8">Cell membrane</location>
        <topology evidence="1 8">Multi-pass membrane protein</topology>
    </subcellularLocation>
</comment>
<dbReference type="PANTHER" id="PTHR35936">
    <property type="entry name" value="MEMBRANE-BOUND LYTIC MUREIN TRANSGLYCOSYLASE F"/>
    <property type="match status" value="1"/>
</dbReference>
<accession>F3UST3</accession>
<proteinExistence type="inferred from homology"/>
<dbReference type="InterPro" id="IPR001320">
    <property type="entry name" value="Iontro_rcpt_C"/>
</dbReference>
<evidence type="ECO:0000256" key="3">
    <source>
        <dbReference type="ARBA" id="ARBA00022475"/>
    </source>
</evidence>
<evidence type="ECO:0000256" key="9">
    <source>
        <dbReference type="SAM" id="MobiDB-lite"/>
    </source>
</evidence>
<comment type="caution">
    <text evidence="12">The sequence shown here is derived from an EMBL/GenBank/DDBJ whole genome shotgun (WGS) entry which is preliminary data.</text>
</comment>
<keyword evidence="3" id="KW-1003">Cell membrane</keyword>
<dbReference type="SUPFAM" id="SSF53850">
    <property type="entry name" value="Periplasmic binding protein-like II"/>
    <property type="match status" value="2"/>
</dbReference>
<dbReference type="HOGENOM" id="CLU_019602_20_0_9"/>
<keyword evidence="7 8" id="KW-0472">Membrane</keyword>
<feature type="transmembrane region" description="Helical" evidence="8">
    <location>
        <begin position="700"/>
        <end position="721"/>
    </location>
</feature>
<dbReference type="InterPro" id="IPR035906">
    <property type="entry name" value="MetI-like_sf"/>
</dbReference>
<evidence type="ECO:0000259" key="11">
    <source>
        <dbReference type="PROSITE" id="PS50928"/>
    </source>
</evidence>
<dbReference type="SMART" id="SM00062">
    <property type="entry name" value="PBPb"/>
    <property type="match status" value="2"/>
</dbReference>
<dbReference type="InterPro" id="IPR010065">
    <property type="entry name" value="AA_ABC_transptr_permease_3TM"/>
</dbReference>
<feature type="region of interest" description="Disordered" evidence="9">
    <location>
        <begin position="255"/>
        <end position="276"/>
    </location>
</feature>
<dbReference type="Proteomes" id="UP000005589">
    <property type="component" value="Unassembled WGS sequence"/>
</dbReference>
<comment type="similarity">
    <text evidence="8">Belongs to the binding-protein-dependent transport system permease family.</text>
</comment>
<evidence type="ECO:0000313" key="12">
    <source>
        <dbReference type="EMBL" id="EGJ37512.1"/>
    </source>
</evidence>
<dbReference type="eggNOG" id="COG0834">
    <property type="taxonomic scope" value="Bacteria"/>
</dbReference>
<dbReference type="EMBL" id="AFFN01000028">
    <property type="protein sequence ID" value="EGJ37512.1"/>
    <property type="molecule type" value="Genomic_DNA"/>
</dbReference>
<feature type="chain" id="PRO_5038484641" evidence="10">
    <location>
        <begin position="27"/>
        <end position="729"/>
    </location>
</feature>
<dbReference type="CDD" id="cd06261">
    <property type="entry name" value="TM_PBP2"/>
    <property type="match status" value="1"/>
</dbReference>
<keyword evidence="2 8" id="KW-0813">Transport</keyword>
<evidence type="ECO:0000256" key="5">
    <source>
        <dbReference type="ARBA" id="ARBA00022729"/>
    </source>
</evidence>
<evidence type="ECO:0000256" key="10">
    <source>
        <dbReference type="SAM" id="SignalP"/>
    </source>
</evidence>
<feature type="domain" description="ABC transmembrane type-1" evidence="11">
    <location>
        <begin position="526"/>
        <end position="721"/>
    </location>
</feature>
<evidence type="ECO:0000256" key="2">
    <source>
        <dbReference type="ARBA" id="ARBA00022448"/>
    </source>
</evidence>
<dbReference type="InterPro" id="IPR000515">
    <property type="entry name" value="MetI-like"/>
</dbReference>
<dbReference type="AlphaFoldDB" id="F3UST3"/>
<evidence type="ECO:0000256" key="7">
    <source>
        <dbReference type="ARBA" id="ARBA00023136"/>
    </source>
</evidence>
<evidence type="ECO:0000256" key="8">
    <source>
        <dbReference type="RuleBase" id="RU363032"/>
    </source>
</evidence>
<dbReference type="PROSITE" id="PS50928">
    <property type="entry name" value="ABC_TM1"/>
    <property type="match status" value="1"/>
</dbReference>
<dbReference type="CDD" id="cd13619">
    <property type="entry name" value="PBP2_GlnP"/>
    <property type="match status" value="1"/>
</dbReference>
<dbReference type="Gene3D" id="3.40.190.10">
    <property type="entry name" value="Periplasmic binding protein-like II"/>
    <property type="match status" value="4"/>
</dbReference>
<dbReference type="Pfam" id="PF00528">
    <property type="entry name" value="BPD_transp_1"/>
    <property type="match status" value="1"/>
</dbReference>
<feature type="signal peptide" evidence="10">
    <location>
        <begin position="1"/>
        <end position="26"/>
    </location>
</feature>
<evidence type="ECO:0000256" key="6">
    <source>
        <dbReference type="ARBA" id="ARBA00022989"/>
    </source>
</evidence>
<organism evidence="12 13">
    <name type="scientific">Streptococcus sanguinis SK355</name>
    <dbReference type="NCBI Taxonomy" id="888816"/>
    <lineage>
        <taxon>Bacteria</taxon>
        <taxon>Bacillati</taxon>
        <taxon>Bacillota</taxon>
        <taxon>Bacilli</taxon>
        <taxon>Lactobacillales</taxon>
        <taxon>Streptococcaceae</taxon>
        <taxon>Streptococcus</taxon>
    </lineage>
</organism>
<keyword evidence="6 8" id="KW-1133">Transmembrane helix</keyword>
<evidence type="ECO:0000256" key="1">
    <source>
        <dbReference type="ARBA" id="ARBA00004651"/>
    </source>
</evidence>
<dbReference type="Pfam" id="PF00497">
    <property type="entry name" value="SBP_bac_3"/>
    <property type="match status" value="2"/>
</dbReference>
<dbReference type="NCBIfam" id="TIGR01726">
    <property type="entry name" value="HEQRo_perm_3TM"/>
    <property type="match status" value="1"/>
</dbReference>
<keyword evidence="5 10" id="KW-0732">Signal</keyword>
<evidence type="ECO:0000256" key="4">
    <source>
        <dbReference type="ARBA" id="ARBA00022692"/>
    </source>
</evidence>
<dbReference type="PATRIC" id="fig|888816.3.peg.1850"/>
<dbReference type="Gene3D" id="1.10.3720.10">
    <property type="entry name" value="MetI-like"/>
    <property type="match status" value="1"/>
</dbReference>
<sequence>MLKRRKKMKKKFLAVLLTLFPFFALGATAQADTVKIVSDTAYAPFEFKDSDQNYKGIDVDIINKVAEIKGWDIDMSFPGFDAAVNAVQAGQADAIMAGMTKTSEREKVFTMSDTYYDTKVVIATTKANTISKYEQLKGKKVGVKTGTAAQRFLEKNKDKYGYTLKTFDTGDLMYNSLSAGDVDAVMDDQPVIEYAINQGQNLKISMKGEAVGSFAFGVKKGSKHEHLVTEFNEALAQMKKDGSLDEIINKWTASKGSSDSAVPETSTPAGQKASPTKDKYIIASDSSFAPFVFQDDSNQYTGIDMELIKAIAKDQGFTVEVTNPGFDAAINSVQTGQADGIIAGMSVTDARKKTFDYSDPYYTANSILAVKDSSNIKSYEELKGKTVGVKTGTASQTFLEENKSKYGYSIKTFSDAASMYDSLNTGSVAAVMDDEPVVKYAIKQGKKLKTPIEGTPSGQVAFAVKKGSNPELIEMFNNGLANLKESGKYQEILDKYLASEEKESTVDESTIWGLLQNNYQELLKGLGVTIALALISFAIAMVIGIIFGMFSVSPYKPLRWIAEIFVDVIRGIPLMIVAAFIFWGIPNLIESMTGQQSPINAFVAGTIALSLNAGAYIAEIVRGGIQAVPVGQMEASRSLGISYSKTMRKIILPQATKIMLPNFVNQFVIALKDTTIVSAIGLAELFKTGKDIIARNYQSFRMYAILAVLYLIIITLLTRLAKRLEKRIK</sequence>
<protein>
    <submittedName>
        <fullName evidence="12">Glutamine ABC superfamily ATP binding cassette transporter, membrane protein</fullName>
    </submittedName>
</protein>
<keyword evidence="4 8" id="KW-0812">Transmembrane</keyword>
<evidence type="ECO:0000313" key="13">
    <source>
        <dbReference type="Proteomes" id="UP000005589"/>
    </source>
</evidence>